<keyword evidence="6 11" id="KW-0133">Cell shape</keyword>
<evidence type="ECO:0000256" key="8">
    <source>
        <dbReference type="ARBA" id="ARBA00022989"/>
    </source>
</evidence>
<reference evidence="13" key="1">
    <citation type="journal article" date="2015" name="Proc. Natl. Acad. Sci. U.S.A.">
        <title>Bacterial clade with the ribosomal RNA operon on a small plasmid rather than the chromosome.</title>
        <authorList>
            <person name="Anda M."/>
            <person name="Ohtsubo Y."/>
            <person name="Okubo T."/>
            <person name="Sugawara M."/>
            <person name="Nagata Y."/>
            <person name="Tsuda M."/>
            <person name="Minamisawa K."/>
            <person name="Mitsui H."/>
        </authorList>
    </citation>
    <scope>NUCLEOTIDE SEQUENCE</scope>
    <source>
        <strain evidence="13">JCM 14755</strain>
    </source>
</reference>
<dbReference type="GO" id="GO:0016763">
    <property type="term" value="F:pentosyltransferase activity"/>
    <property type="evidence" value="ECO:0007669"/>
    <property type="project" value="InterPro"/>
</dbReference>
<dbReference type="InterPro" id="IPR011812">
    <property type="entry name" value="Pep_trsgly"/>
</dbReference>
<dbReference type="AlphaFoldDB" id="A0A0P0Z1K4"/>
<dbReference type="GO" id="GO:0009252">
    <property type="term" value="P:peptidoglycan biosynthetic process"/>
    <property type="evidence" value="ECO:0007669"/>
    <property type="project" value="UniProtKB-UniRule"/>
</dbReference>
<dbReference type="InterPro" id="IPR023346">
    <property type="entry name" value="Lysozyme-like_dom_sf"/>
</dbReference>
<dbReference type="Gene3D" id="1.10.3810.10">
    <property type="entry name" value="Biosynthetic peptidoglycan transglycosylase-like"/>
    <property type="match status" value="1"/>
</dbReference>
<evidence type="ECO:0000256" key="6">
    <source>
        <dbReference type="ARBA" id="ARBA00022960"/>
    </source>
</evidence>
<keyword evidence="3 11" id="KW-0328">Glycosyltransferase</keyword>
<comment type="pathway">
    <text evidence="11">Cell wall biogenesis; peptidoglycan biosynthesis.</text>
</comment>
<comment type="function">
    <text evidence="11">Peptidoglycan polymerase that catalyzes glycan chain elongation from lipid-linked precursors.</text>
</comment>
<comment type="catalytic activity">
    <reaction evidence="11">
        <text>[GlcNAc-(1-&gt;4)-Mur2Ac(oyl-L-Ala-gamma-D-Glu-L-Lys-D-Ala-D-Ala)](n)-di-trans,octa-cis-undecaprenyl diphosphate + beta-D-GlcNAc-(1-&gt;4)-Mur2Ac(oyl-L-Ala-gamma-D-Glu-L-Lys-D-Ala-D-Ala)-di-trans,octa-cis-undecaprenyl diphosphate = [GlcNAc-(1-&gt;4)-Mur2Ac(oyl-L-Ala-gamma-D-Glu-L-Lys-D-Ala-D-Ala)](n+1)-di-trans,octa-cis-undecaprenyl diphosphate + di-trans,octa-cis-undecaprenyl diphosphate + H(+)</text>
        <dbReference type="Rhea" id="RHEA:23708"/>
        <dbReference type="Rhea" id="RHEA-COMP:9602"/>
        <dbReference type="Rhea" id="RHEA-COMP:9603"/>
        <dbReference type="ChEBI" id="CHEBI:15378"/>
        <dbReference type="ChEBI" id="CHEBI:58405"/>
        <dbReference type="ChEBI" id="CHEBI:60033"/>
        <dbReference type="ChEBI" id="CHEBI:78435"/>
        <dbReference type="EC" id="2.4.99.28"/>
    </reaction>
</comment>
<evidence type="ECO:0000256" key="4">
    <source>
        <dbReference type="ARBA" id="ARBA00022679"/>
    </source>
</evidence>
<organism evidence="13">
    <name type="scientific">Aureimonas frigidaquae</name>
    <dbReference type="NCBI Taxonomy" id="424757"/>
    <lineage>
        <taxon>Bacteria</taxon>
        <taxon>Pseudomonadati</taxon>
        <taxon>Pseudomonadota</taxon>
        <taxon>Alphaproteobacteria</taxon>
        <taxon>Hyphomicrobiales</taxon>
        <taxon>Aurantimonadaceae</taxon>
        <taxon>Aureimonas</taxon>
    </lineage>
</organism>
<dbReference type="EMBL" id="LC066376">
    <property type="protein sequence ID" value="BAT27947.1"/>
    <property type="molecule type" value="Genomic_DNA"/>
</dbReference>
<keyword evidence="7 11" id="KW-0573">Peptidoglycan synthesis</keyword>
<proteinExistence type="inferred from homology"/>
<evidence type="ECO:0000256" key="1">
    <source>
        <dbReference type="ARBA" id="ARBA00022475"/>
    </source>
</evidence>
<dbReference type="GO" id="GO:0008955">
    <property type="term" value="F:peptidoglycan glycosyltransferase activity"/>
    <property type="evidence" value="ECO:0007669"/>
    <property type="project" value="UniProtKB-UniRule"/>
</dbReference>
<protein>
    <recommendedName>
        <fullName evidence="11">Biosynthetic peptidoglycan transglycosylase</fullName>
        <ecNumber evidence="11">2.4.99.28</ecNumber>
    </recommendedName>
    <alternativeName>
        <fullName evidence="11">Glycan polymerase</fullName>
    </alternativeName>
    <alternativeName>
        <fullName evidence="11">Peptidoglycan glycosyltransferase MtgA</fullName>
        <shortName evidence="11">PGT</shortName>
    </alternativeName>
</protein>
<evidence type="ECO:0000256" key="11">
    <source>
        <dbReference type="HAMAP-Rule" id="MF_00766"/>
    </source>
</evidence>
<dbReference type="GO" id="GO:0009274">
    <property type="term" value="C:peptidoglycan-based cell wall"/>
    <property type="evidence" value="ECO:0007669"/>
    <property type="project" value="InterPro"/>
</dbReference>
<dbReference type="GO" id="GO:0071555">
    <property type="term" value="P:cell wall organization"/>
    <property type="evidence" value="ECO:0007669"/>
    <property type="project" value="UniProtKB-KW"/>
</dbReference>
<dbReference type="PANTHER" id="PTHR30400:SF0">
    <property type="entry name" value="BIOSYNTHETIC PEPTIDOGLYCAN TRANSGLYCOSYLASE"/>
    <property type="match status" value="1"/>
</dbReference>
<name>A0A0P0Z1K4_9HYPH</name>
<keyword evidence="8 11" id="KW-1133">Transmembrane helix</keyword>
<sequence>MRLLAGVVLVLTLVPLILVPVYGLPSLRPISTLMLGEHFAFQPYDRQWVPLDDIAPVLVRSVMMSEDGQFCAHDGIDWAEFSGQFNQVVAGEGASRGASTIPMQTVKNLFLWNGRSYLRKALEIPLALYADAVWSKRRMMEIYLNVAEWGPGVYGIEAAARYYYNRPAADLSSRQSALLAVTLPAPLDRDPARPSAGMARLADRIQGRARAAGDYTECLQLAAR</sequence>
<evidence type="ECO:0000256" key="10">
    <source>
        <dbReference type="ARBA" id="ARBA00023316"/>
    </source>
</evidence>
<keyword evidence="4 11" id="KW-0808">Transferase</keyword>
<keyword evidence="9 11" id="KW-0472">Membrane</keyword>
<keyword evidence="5 11" id="KW-0812">Transmembrane</keyword>
<keyword evidence="1 11" id="KW-1003">Cell membrane</keyword>
<evidence type="ECO:0000259" key="12">
    <source>
        <dbReference type="Pfam" id="PF00912"/>
    </source>
</evidence>
<keyword evidence="2 11" id="KW-0997">Cell inner membrane</keyword>
<feature type="domain" description="Glycosyl transferase family 51" evidence="12">
    <location>
        <begin position="43"/>
        <end position="202"/>
    </location>
</feature>
<evidence type="ECO:0000256" key="5">
    <source>
        <dbReference type="ARBA" id="ARBA00022692"/>
    </source>
</evidence>
<evidence type="ECO:0000256" key="9">
    <source>
        <dbReference type="ARBA" id="ARBA00023136"/>
    </source>
</evidence>
<gene>
    <name evidence="11" type="primary">mtgA</name>
</gene>
<comment type="subcellular location">
    <subcellularLocation>
        <location evidence="11">Cell inner membrane</location>
        <topology evidence="11">Single-pass membrane protein</topology>
    </subcellularLocation>
</comment>
<dbReference type="InterPro" id="IPR001264">
    <property type="entry name" value="Glyco_trans_51"/>
</dbReference>
<dbReference type="GO" id="GO:0008360">
    <property type="term" value="P:regulation of cell shape"/>
    <property type="evidence" value="ECO:0007669"/>
    <property type="project" value="UniProtKB-KW"/>
</dbReference>
<dbReference type="UniPathway" id="UPA00219"/>
<dbReference type="HAMAP" id="MF_00766">
    <property type="entry name" value="PGT_MtgA"/>
    <property type="match status" value="1"/>
</dbReference>
<dbReference type="GO" id="GO:0005886">
    <property type="term" value="C:plasma membrane"/>
    <property type="evidence" value="ECO:0007669"/>
    <property type="project" value="UniProtKB-SubCell"/>
</dbReference>
<keyword evidence="10 11" id="KW-0961">Cell wall biogenesis/degradation</keyword>
<evidence type="ECO:0000256" key="7">
    <source>
        <dbReference type="ARBA" id="ARBA00022984"/>
    </source>
</evidence>
<evidence type="ECO:0000313" key="13">
    <source>
        <dbReference type="EMBL" id="BAT27947.1"/>
    </source>
</evidence>
<accession>A0A0P0Z1K4</accession>
<evidence type="ECO:0000256" key="2">
    <source>
        <dbReference type="ARBA" id="ARBA00022519"/>
    </source>
</evidence>
<dbReference type="NCBIfam" id="TIGR02070">
    <property type="entry name" value="mono_pep_trsgly"/>
    <property type="match status" value="1"/>
</dbReference>
<dbReference type="InterPro" id="IPR036950">
    <property type="entry name" value="PBP_transglycosylase"/>
</dbReference>
<dbReference type="SUPFAM" id="SSF53955">
    <property type="entry name" value="Lysozyme-like"/>
    <property type="match status" value="1"/>
</dbReference>
<evidence type="ECO:0000256" key="3">
    <source>
        <dbReference type="ARBA" id="ARBA00022676"/>
    </source>
</evidence>
<dbReference type="Pfam" id="PF00912">
    <property type="entry name" value="Transgly"/>
    <property type="match status" value="1"/>
</dbReference>
<dbReference type="PANTHER" id="PTHR30400">
    <property type="entry name" value="MONOFUNCTIONAL BIOSYNTHETIC PEPTIDOGLYCAN TRANSGLYCOSYLASE"/>
    <property type="match status" value="1"/>
</dbReference>
<comment type="similarity">
    <text evidence="11">Belongs to the glycosyltransferase 51 family.</text>
</comment>
<dbReference type="EC" id="2.4.99.28" evidence="11"/>